<feature type="transmembrane region" description="Helical" evidence="1">
    <location>
        <begin position="90"/>
        <end position="111"/>
    </location>
</feature>
<dbReference type="KEGG" id="dbk:DGMP_08490"/>
<dbReference type="EMBL" id="AP024086">
    <property type="protein sequence ID" value="BCL60156.1"/>
    <property type="molecule type" value="Genomic_DNA"/>
</dbReference>
<name>A0A8D5JQL3_9BACT</name>
<dbReference type="RefSeq" id="WP_228856320.1">
    <property type="nucleotide sequence ID" value="NZ_AP024086.1"/>
</dbReference>
<feature type="transmembrane region" description="Helical" evidence="1">
    <location>
        <begin position="123"/>
        <end position="143"/>
    </location>
</feature>
<gene>
    <name evidence="2" type="ORF">DGMP_08490</name>
</gene>
<protein>
    <submittedName>
        <fullName evidence="2">Uncharacterized protein</fullName>
    </submittedName>
</protein>
<feature type="transmembrane region" description="Helical" evidence="1">
    <location>
        <begin position="21"/>
        <end position="43"/>
    </location>
</feature>
<evidence type="ECO:0000313" key="2">
    <source>
        <dbReference type="EMBL" id="BCL60156.1"/>
    </source>
</evidence>
<evidence type="ECO:0000256" key="1">
    <source>
        <dbReference type="SAM" id="Phobius"/>
    </source>
</evidence>
<proteinExistence type="predicted"/>
<sequence>MKSRKTTISRFKPGVARRTHLLLAAMLWTGVGTLLLTKGAFRLTRVTDYQGAIVAASLLAGTLKGYFVLDRSARRTINRIAGFNDNTCFGAVYSIKTWVLVVGMIAMGIALRRSSLPPELLSFIYITIGWGLLFSSRLAWFAWRKGTDYV</sequence>
<keyword evidence="1" id="KW-1133">Transmembrane helix</keyword>
<dbReference type="AlphaFoldDB" id="A0A8D5JQL3"/>
<evidence type="ECO:0000313" key="3">
    <source>
        <dbReference type="Proteomes" id="UP000826725"/>
    </source>
</evidence>
<dbReference type="Proteomes" id="UP000826725">
    <property type="component" value="Chromosome"/>
</dbReference>
<keyword evidence="1" id="KW-0812">Transmembrane</keyword>
<keyword evidence="3" id="KW-1185">Reference proteome</keyword>
<accession>A0A8D5JQL3</accession>
<reference evidence="2" key="1">
    <citation type="submission" date="2020-09" db="EMBL/GenBank/DDBJ databases">
        <title>Desulfogranum mesoprofundum gen. nov., sp. nov., a novel mesophilic, sulfate-reducing chemolithoautotroph isolated from a deep-sea hydrothermal vent chimney in the Suiyo Seamount.</title>
        <authorList>
            <person name="Hashimoto Y."/>
            <person name="Nakagawa S."/>
        </authorList>
    </citation>
    <scope>NUCLEOTIDE SEQUENCE</scope>
    <source>
        <strain evidence="2">KT2</strain>
    </source>
</reference>
<feature type="transmembrane region" description="Helical" evidence="1">
    <location>
        <begin position="49"/>
        <end position="69"/>
    </location>
</feature>
<organism evidence="2 3">
    <name type="scientific">Desulfomarina profundi</name>
    <dbReference type="NCBI Taxonomy" id="2772557"/>
    <lineage>
        <taxon>Bacteria</taxon>
        <taxon>Pseudomonadati</taxon>
        <taxon>Thermodesulfobacteriota</taxon>
        <taxon>Desulfobulbia</taxon>
        <taxon>Desulfobulbales</taxon>
        <taxon>Desulfobulbaceae</taxon>
        <taxon>Desulfomarina</taxon>
    </lineage>
</organism>
<keyword evidence="1" id="KW-0472">Membrane</keyword>